<feature type="domain" description="Aminotransferase class I/classII large" evidence="14">
    <location>
        <begin position="110"/>
        <end position="439"/>
    </location>
</feature>
<dbReference type="EMBL" id="BSDT01000001">
    <property type="protein sequence ID" value="GLI42442.1"/>
    <property type="molecule type" value="Genomic_DNA"/>
</dbReference>
<evidence type="ECO:0000256" key="12">
    <source>
        <dbReference type="RuleBase" id="RU003693"/>
    </source>
</evidence>
<evidence type="ECO:0000256" key="10">
    <source>
        <dbReference type="ARBA" id="ARBA00033381"/>
    </source>
</evidence>
<evidence type="ECO:0000256" key="8">
    <source>
        <dbReference type="ARBA" id="ARBA00022898"/>
    </source>
</evidence>
<evidence type="ECO:0000259" key="14">
    <source>
        <dbReference type="Pfam" id="PF00155"/>
    </source>
</evidence>
<comment type="similarity">
    <text evidence="3">Belongs to the class-II pyridoxal-phosphate-dependent aminotransferase family. BioF subfamily.</text>
</comment>
<evidence type="ECO:0000256" key="2">
    <source>
        <dbReference type="ARBA" id="ARBA00004746"/>
    </source>
</evidence>
<comment type="cofactor">
    <cofactor evidence="1 12">
        <name>pyridoxal 5'-phosphate</name>
        <dbReference type="ChEBI" id="CHEBI:597326"/>
    </cofactor>
</comment>
<dbReference type="Gene3D" id="3.40.640.10">
    <property type="entry name" value="Type I PLP-dependent aspartate aminotransferase-like (Major domain)"/>
    <property type="match status" value="1"/>
</dbReference>
<evidence type="ECO:0000313" key="15">
    <source>
        <dbReference type="EMBL" id="GLI42442.1"/>
    </source>
</evidence>
<accession>A0A9W6G8V1</accession>
<dbReference type="InterPro" id="IPR015422">
    <property type="entry name" value="PyrdxlP-dep_Trfase_small"/>
</dbReference>
<comment type="subunit">
    <text evidence="4">Homodimer.</text>
</comment>
<dbReference type="AlphaFoldDB" id="A0A9W6G8V1"/>
<proteinExistence type="inferred from homology"/>
<dbReference type="Proteomes" id="UP001144313">
    <property type="component" value="Unassembled WGS sequence"/>
</dbReference>
<organism evidence="15 16">
    <name type="scientific">Glycomyces algeriensis</name>
    <dbReference type="NCBI Taxonomy" id="256037"/>
    <lineage>
        <taxon>Bacteria</taxon>
        <taxon>Bacillati</taxon>
        <taxon>Actinomycetota</taxon>
        <taxon>Actinomycetes</taxon>
        <taxon>Glycomycetales</taxon>
        <taxon>Glycomycetaceae</taxon>
        <taxon>Glycomyces</taxon>
    </lineage>
</organism>
<feature type="compositionally biased region" description="Low complexity" evidence="13">
    <location>
        <begin position="51"/>
        <end position="74"/>
    </location>
</feature>
<dbReference type="GO" id="GO:0030170">
    <property type="term" value="F:pyridoxal phosphate binding"/>
    <property type="evidence" value="ECO:0007669"/>
    <property type="project" value="InterPro"/>
</dbReference>
<evidence type="ECO:0000256" key="6">
    <source>
        <dbReference type="ARBA" id="ARBA00022679"/>
    </source>
</evidence>
<feature type="region of interest" description="Disordered" evidence="13">
    <location>
        <begin position="1"/>
        <end position="74"/>
    </location>
</feature>
<dbReference type="PROSITE" id="PS00599">
    <property type="entry name" value="AA_TRANSFER_CLASS_2"/>
    <property type="match status" value="1"/>
</dbReference>
<evidence type="ECO:0000256" key="9">
    <source>
        <dbReference type="ARBA" id="ARBA00032610"/>
    </source>
</evidence>
<sequence length="445" mass="44453">MSGADGGTASDSAGLGRVATVPGRDPGSVSGADGSTASGSSRPGVPGRDPVGSVSGADGSTASDSALPARAAAAPIEPGADTAAVWNRLGRKADLRSKAGLTRTVRTRTDAIDLAGNDYLGLSRHPAVLTAAAAALADHGLGAGGSRLVRGTTGVHERFEADFARHTGTETAVLYSSGYMANLGATAALAGPVLLDAHAHASLHDAARLAGGRSDTFAHNDLDDLERQLRELRPTLVAVESVYSVLGDAAPLRELHALTSAYGALLLVDEAHGIGTVGPHGAGGVAAAGLAGDPGIVITATLSKALGAAGGVIAGPAALRRHLHDTGRTFIFDTAPPPAVIAGAGAALAIARESDSARTELARRAARAAELLEVPVPAAGVLSPPAGDARAATGWAERCAAEGVAVGCFRPPSTPDHRSRLRITINTGIDEADFERALAVVRAAR</sequence>
<gene>
    <name evidence="15" type="primary">bioF</name>
    <name evidence="15" type="ORF">GALLR39Z86_22920</name>
</gene>
<dbReference type="Pfam" id="PF00155">
    <property type="entry name" value="Aminotran_1_2"/>
    <property type="match status" value="1"/>
</dbReference>
<evidence type="ECO:0000256" key="4">
    <source>
        <dbReference type="ARBA" id="ARBA00011738"/>
    </source>
</evidence>
<evidence type="ECO:0000256" key="13">
    <source>
        <dbReference type="SAM" id="MobiDB-lite"/>
    </source>
</evidence>
<dbReference type="InterPro" id="IPR004839">
    <property type="entry name" value="Aminotransferase_I/II_large"/>
</dbReference>
<dbReference type="PANTHER" id="PTHR13693:SF100">
    <property type="entry name" value="8-AMINO-7-OXONONANOATE SYNTHASE"/>
    <property type="match status" value="1"/>
</dbReference>
<dbReference type="InterPro" id="IPR015421">
    <property type="entry name" value="PyrdxlP-dep_Trfase_major"/>
</dbReference>
<dbReference type="InterPro" id="IPR001917">
    <property type="entry name" value="Aminotrans_II_pyridoxalP_BS"/>
</dbReference>
<feature type="compositionally biased region" description="Low complexity" evidence="13">
    <location>
        <begin position="7"/>
        <end position="16"/>
    </location>
</feature>
<dbReference type="GO" id="GO:0008710">
    <property type="term" value="F:8-amino-7-oxononanoate synthase activity"/>
    <property type="evidence" value="ECO:0007669"/>
    <property type="project" value="UniProtKB-EC"/>
</dbReference>
<reference evidence="15" key="1">
    <citation type="submission" date="2022-12" db="EMBL/GenBank/DDBJ databases">
        <title>Reference genome sequencing for broad-spectrum identification of bacterial and archaeal isolates by mass spectrometry.</title>
        <authorList>
            <person name="Sekiguchi Y."/>
            <person name="Tourlousse D.M."/>
        </authorList>
    </citation>
    <scope>NUCLEOTIDE SEQUENCE</scope>
    <source>
        <strain evidence="15">LLR39Z86</strain>
    </source>
</reference>
<evidence type="ECO:0000256" key="7">
    <source>
        <dbReference type="ARBA" id="ARBA00022756"/>
    </source>
</evidence>
<evidence type="ECO:0000256" key="3">
    <source>
        <dbReference type="ARBA" id="ARBA00010008"/>
    </source>
</evidence>
<dbReference type="Gene3D" id="3.90.1150.10">
    <property type="entry name" value="Aspartate Aminotransferase, domain 1"/>
    <property type="match status" value="1"/>
</dbReference>
<comment type="caution">
    <text evidence="15">The sequence shown here is derived from an EMBL/GenBank/DDBJ whole genome shotgun (WGS) entry which is preliminary data.</text>
</comment>
<evidence type="ECO:0000256" key="11">
    <source>
        <dbReference type="ARBA" id="ARBA00047715"/>
    </source>
</evidence>
<comment type="pathway">
    <text evidence="2">Cofactor biosynthesis; biotin biosynthesis.</text>
</comment>
<evidence type="ECO:0000256" key="5">
    <source>
        <dbReference type="ARBA" id="ARBA00013187"/>
    </source>
</evidence>
<dbReference type="EC" id="2.3.1.47" evidence="5"/>
<dbReference type="GO" id="GO:0009102">
    <property type="term" value="P:biotin biosynthetic process"/>
    <property type="evidence" value="ECO:0007669"/>
    <property type="project" value="UniProtKB-KW"/>
</dbReference>
<evidence type="ECO:0000313" key="16">
    <source>
        <dbReference type="Proteomes" id="UP001144313"/>
    </source>
</evidence>
<dbReference type="PANTHER" id="PTHR13693">
    <property type="entry name" value="CLASS II AMINOTRANSFERASE/8-AMINO-7-OXONONANOATE SYNTHASE"/>
    <property type="match status" value="1"/>
</dbReference>
<name>A0A9W6G8V1_9ACTN</name>
<feature type="compositionally biased region" description="Low complexity" evidence="13">
    <location>
        <begin position="27"/>
        <end position="41"/>
    </location>
</feature>
<evidence type="ECO:0000256" key="1">
    <source>
        <dbReference type="ARBA" id="ARBA00001933"/>
    </source>
</evidence>
<dbReference type="SUPFAM" id="SSF53383">
    <property type="entry name" value="PLP-dependent transferases"/>
    <property type="match status" value="1"/>
</dbReference>
<comment type="catalytic activity">
    <reaction evidence="11">
        <text>6-carboxyhexanoyl-[ACP] + L-alanine + H(+) = (8S)-8-amino-7-oxononanoate + holo-[ACP] + CO2</text>
        <dbReference type="Rhea" id="RHEA:42288"/>
        <dbReference type="Rhea" id="RHEA-COMP:9685"/>
        <dbReference type="Rhea" id="RHEA-COMP:9955"/>
        <dbReference type="ChEBI" id="CHEBI:15378"/>
        <dbReference type="ChEBI" id="CHEBI:16526"/>
        <dbReference type="ChEBI" id="CHEBI:57972"/>
        <dbReference type="ChEBI" id="CHEBI:64479"/>
        <dbReference type="ChEBI" id="CHEBI:78846"/>
        <dbReference type="ChEBI" id="CHEBI:149468"/>
        <dbReference type="EC" id="2.3.1.47"/>
    </reaction>
</comment>
<keyword evidence="7" id="KW-0093">Biotin biosynthesis</keyword>
<keyword evidence="8 12" id="KW-0663">Pyridoxal phosphate</keyword>
<keyword evidence="6" id="KW-0808">Transferase</keyword>
<dbReference type="InterPro" id="IPR015424">
    <property type="entry name" value="PyrdxlP-dep_Trfase"/>
</dbReference>
<dbReference type="InterPro" id="IPR050087">
    <property type="entry name" value="AON_synthase_class-II"/>
</dbReference>
<keyword evidence="16" id="KW-1185">Reference proteome</keyword>
<protein>
    <recommendedName>
        <fullName evidence="5">8-amino-7-oxononanoate synthase</fullName>
        <ecNumber evidence="5">2.3.1.47</ecNumber>
    </recommendedName>
    <alternativeName>
        <fullName evidence="9">7-keto-8-amino-pelargonic acid synthase</fullName>
    </alternativeName>
    <alternativeName>
        <fullName evidence="10">8-amino-7-ketopelargonate synthase</fullName>
    </alternativeName>
</protein>